<evidence type="ECO:0000313" key="3">
    <source>
        <dbReference type="Proteomes" id="UP001500791"/>
    </source>
</evidence>
<feature type="compositionally biased region" description="Basic and acidic residues" evidence="1">
    <location>
        <begin position="1"/>
        <end position="13"/>
    </location>
</feature>
<reference evidence="3" key="1">
    <citation type="journal article" date="2019" name="Int. J. Syst. Evol. Microbiol.">
        <title>The Global Catalogue of Microorganisms (GCM) 10K type strain sequencing project: providing services to taxonomists for standard genome sequencing and annotation.</title>
        <authorList>
            <consortium name="The Broad Institute Genomics Platform"/>
            <consortium name="The Broad Institute Genome Sequencing Center for Infectious Disease"/>
            <person name="Wu L."/>
            <person name="Ma J."/>
        </authorList>
    </citation>
    <scope>NUCLEOTIDE SEQUENCE [LARGE SCALE GENOMIC DNA]</scope>
    <source>
        <strain evidence="3">JCM 13476</strain>
    </source>
</reference>
<dbReference type="RefSeq" id="WP_167176965.1">
    <property type="nucleotide sequence ID" value="NZ_BAAAEJ010000007.1"/>
</dbReference>
<feature type="compositionally biased region" description="Acidic residues" evidence="1">
    <location>
        <begin position="47"/>
        <end position="57"/>
    </location>
</feature>
<proteinExistence type="predicted"/>
<dbReference type="EMBL" id="BAAAEJ010000007">
    <property type="protein sequence ID" value="GAA0391855.1"/>
    <property type="molecule type" value="Genomic_DNA"/>
</dbReference>
<comment type="caution">
    <text evidence="2">The sequence shown here is derived from an EMBL/GenBank/DDBJ whole genome shotgun (WGS) entry which is preliminary data.</text>
</comment>
<organism evidence="2 3">
    <name type="scientific">Brevundimonas terrae</name>
    <dbReference type="NCBI Taxonomy" id="363631"/>
    <lineage>
        <taxon>Bacteria</taxon>
        <taxon>Pseudomonadati</taxon>
        <taxon>Pseudomonadota</taxon>
        <taxon>Alphaproteobacteria</taxon>
        <taxon>Caulobacterales</taxon>
        <taxon>Caulobacteraceae</taxon>
        <taxon>Brevundimonas</taxon>
    </lineage>
</organism>
<name>A0ABP3I645_9CAUL</name>
<dbReference type="Proteomes" id="UP001500791">
    <property type="component" value="Unassembled WGS sequence"/>
</dbReference>
<evidence type="ECO:0000256" key="1">
    <source>
        <dbReference type="SAM" id="MobiDB-lite"/>
    </source>
</evidence>
<evidence type="ECO:0000313" key="2">
    <source>
        <dbReference type="EMBL" id="GAA0391855.1"/>
    </source>
</evidence>
<sequence length="68" mass="7713">MTQKSHQDMKAQEDVNAPMSRKVKPQKGKPDQLKEKLKEAENRQEALIDEAVEETMDASDPPSPKHIT</sequence>
<feature type="compositionally biased region" description="Basic and acidic residues" evidence="1">
    <location>
        <begin position="28"/>
        <end position="46"/>
    </location>
</feature>
<gene>
    <name evidence="2" type="ORF">GCM10009093_18070</name>
</gene>
<keyword evidence="3" id="KW-1185">Reference proteome</keyword>
<protein>
    <submittedName>
        <fullName evidence="2">Uncharacterized protein</fullName>
    </submittedName>
</protein>
<accession>A0ABP3I645</accession>
<feature type="region of interest" description="Disordered" evidence="1">
    <location>
        <begin position="1"/>
        <end position="68"/>
    </location>
</feature>